<evidence type="ECO:0000256" key="5">
    <source>
        <dbReference type="ARBA" id="ARBA00022840"/>
    </source>
</evidence>
<protein>
    <submittedName>
        <fullName evidence="13">Putative ABC transporter protein</fullName>
    </submittedName>
</protein>
<dbReference type="eggNOG" id="KOG0056">
    <property type="taxonomic scope" value="Eukaryota"/>
</dbReference>
<evidence type="ECO:0000256" key="9">
    <source>
        <dbReference type="SAM" id="MobiDB-lite"/>
    </source>
</evidence>
<dbReference type="InterPro" id="IPR036640">
    <property type="entry name" value="ABC1_TM_sf"/>
</dbReference>
<feature type="transmembrane region" description="Helical" evidence="10">
    <location>
        <begin position="391"/>
        <end position="411"/>
    </location>
</feature>
<keyword evidence="2" id="KW-0813">Transport</keyword>
<feature type="compositionally biased region" description="Polar residues" evidence="9">
    <location>
        <begin position="1"/>
        <end position="16"/>
    </location>
</feature>
<keyword evidence="3 10" id="KW-0812">Transmembrane</keyword>
<dbReference type="VEuPathDB" id="FungiDB:MPH_02453"/>
<evidence type="ECO:0000259" key="12">
    <source>
        <dbReference type="PROSITE" id="PS50929"/>
    </source>
</evidence>
<dbReference type="AlphaFoldDB" id="K2SU12"/>
<dbReference type="InterPro" id="IPR039421">
    <property type="entry name" value="Type_1_exporter"/>
</dbReference>
<dbReference type="InterPro" id="IPR011527">
    <property type="entry name" value="ABC1_TM_dom"/>
</dbReference>
<dbReference type="GO" id="GO:0140359">
    <property type="term" value="F:ABC-type transporter activity"/>
    <property type="evidence" value="ECO:0007669"/>
    <property type="project" value="InterPro"/>
</dbReference>
<keyword evidence="4" id="KW-0547">Nucleotide-binding</keyword>
<dbReference type="Gene3D" id="1.20.1560.10">
    <property type="entry name" value="ABC transporter type 1, transmembrane domain"/>
    <property type="match status" value="1"/>
</dbReference>
<comment type="caution">
    <text evidence="13">The sequence shown here is derived from an EMBL/GenBank/DDBJ whole genome shotgun (WGS) entry which is preliminary data.</text>
</comment>
<dbReference type="PROSITE" id="PS50893">
    <property type="entry name" value="ABC_TRANSPORTER_2"/>
    <property type="match status" value="1"/>
</dbReference>
<feature type="transmembrane region" description="Helical" evidence="10">
    <location>
        <begin position="125"/>
        <end position="147"/>
    </location>
</feature>
<feature type="transmembrane region" description="Helical" evidence="10">
    <location>
        <begin position="501"/>
        <end position="523"/>
    </location>
</feature>
<gene>
    <name evidence="13" type="ORF">MPH_02453</name>
</gene>
<feature type="domain" description="ABC transporter" evidence="11">
    <location>
        <begin position="595"/>
        <end position="829"/>
    </location>
</feature>
<comment type="similarity">
    <text evidence="8">Belongs to the ABC transporter superfamily. ABCB family. Heavy Metal importer (TC 3.A.1.210) subfamily.</text>
</comment>
<keyword evidence="7 10" id="KW-0472">Membrane</keyword>
<feature type="domain" description="ABC transmembrane type-1" evidence="12">
    <location>
        <begin position="276"/>
        <end position="561"/>
    </location>
</feature>
<dbReference type="Proteomes" id="UP000007129">
    <property type="component" value="Unassembled WGS sequence"/>
</dbReference>
<proteinExistence type="inferred from homology"/>
<dbReference type="Pfam" id="PF00664">
    <property type="entry name" value="ABC_membrane"/>
    <property type="match status" value="1"/>
</dbReference>
<evidence type="ECO:0000256" key="4">
    <source>
        <dbReference type="ARBA" id="ARBA00022741"/>
    </source>
</evidence>
<evidence type="ECO:0000313" key="13">
    <source>
        <dbReference type="EMBL" id="EKG20220.1"/>
    </source>
</evidence>
<name>K2SU12_MACPH</name>
<dbReference type="GO" id="GO:0016020">
    <property type="term" value="C:membrane"/>
    <property type="evidence" value="ECO:0007669"/>
    <property type="project" value="UniProtKB-SubCell"/>
</dbReference>
<dbReference type="SUPFAM" id="SSF90123">
    <property type="entry name" value="ABC transporter transmembrane region"/>
    <property type="match status" value="1"/>
</dbReference>
<dbReference type="PANTHER" id="PTHR24221">
    <property type="entry name" value="ATP-BINDING CASSETTE SUB-FAMILY B"/>
    <property type="match status" value="1"/>
</dbReference>
<dbReference type="GO" id="GO:0016887">
    <property type="term" value="F:ATP hydrolysis activity"/>
    <property type="evidence" value="ECO:0007669"/>
    <property type="project" value="InterPro"/>
</dbReference>
<evidence type="ECO:0000259" key="11">
    <source>
        <dbReference type="PROSITE" id="PS50893"/>
    </source>
</evidence>
<feature type="transmembrane region" description="Helical" evidence="10">
    <location>
        <begin position="243"/>
        <end position="265"/>
    </location>
</feature>
<evidence type="ECO:0000256" key="2">
    <source>
        <dbReference type="ARBA" id="ARBA00022448"/>
    </source>
</evidence>
<dbReference type="CDD" id="cd18583">
    <property type="entry name" value="ABC_6TM_HMT1"/>
    <property type="match status" value="1"/>
</dbReference>
<evidence type="ECO:0000256" key="1">
    <source>
        <dbReference type="ARBA" id="ARBA00004141"/>
    </source>
</evidence>
<feature type="transmembrane region" description="Helical" evidence="10">
    <location>
        <begin position="159"/>
        <end position="182"/>
    </location>
</feature>
<dbReference type="EMBL" id="AHHD01000091">
    <property type="protein sequence ID" value="EKG20220.1"/>
    <property type="molecule type" value="Genomic_DNA"/>
</dbReference>
<dbReference type="GO" id="GO:0005524">
    <property type="term" value="F:ATP binding"/>
    <property type="evidence" value="ECO:0007669"/>
    <property type="project" value="UniProtKB-KW"/>
</dbReference>
<organism evidence="13 14">
    <name type="scientific">Macrophomina phaseolina (strain MS6)</name>
    <name type="common">Charcoal rot fungus</name>
    <dbReference type="NCBI Taxonomy" id="1126212"/>
    <lineage>
        <taxon>Eukaryota</taxon>
        <taxon>Fungi</taxon>
        <taxon>Dikarya</taxon>
        <taxon>Ascomycota</taxon>
        <taxon>Pezizomycotina</taxon>
        <taxon>Dothideomycetes</taxon>
        <taxon>Dothideomycetes incertae sedis</taxon>
        <taxon>Botryosphaeriales</taxon>
        <taxon>Botryosphaeriaceae</taxon>
        <taxon>Macrophomina</taxon>
    </lineage>
</organism>
<evidence type="ECO:0000256" key="7">
    <source>
        <dbReference type="ARBA" id="ARBA00023136"/>
    </source>
</evidence>
<dbReference type="InterPro" id="IPR003593">
    <property type="entry name" value="AAA+_ATPase"/>
</dbReference>
<dbReference type="FunFam" id="3.40.50.300:FF:000287">
    <property type="entry name" value="Multidrug ABC transporter ATP-binding protein"/>
    <property type="match status" value="1"/>
</dbReference>
<dbReference type="STRING" id="1126212.K2SU12"/>
<feature type="transmembrane region" description="Helical" evidence="10">
    <location>
        <begin position="100"/>
        <end position="118"/>
    </location>
</feature>
<feature type="compositionally biased region" description="Polar residues" evidence="9">
    <location>
        <begin position="199"/>
        <end position="214"/>
    </location>
</feature>
<dbReference type="OrthoDB" id="6500128at2759"/>
<evidence type="ECO:0000256" key="3">
    <source>
        <dbReference type="ARBA" id="ARBA00022692"/>
    </source>
</evidence>
<feature type="transmembrane region" description="Helical" evidence="10">
    <location>
        <begin position="64"/>
        <end position="88"/>
    </location>
</feature>
<comment type="subcellular location">
    <subcellularLocation>
        <location evidence="1">Membrane</location>
        <topology evidence="1">Multi-pass membrane protein</topology>
    </subcellularLocation>
</comment>
<dbReference type="InParanoid" id="K2SU12"/>
<accession>K2SU12</accession>
<evidence type="ECO:0000256" key="8">
    <source>
        <dbReference type="ARBA" id="ARBA00024363"/>
    </source>
</evidence>
<feature type="region of interest" description="Disordered" evidence="9">
    <location>
        <begin position="889"/>
        <end position="979"/>
    </location>
</feature>
<dbReference type="Pfam" id="PF00005">
    <property type="entry name" value="ABC_tran"/>
    <property type="match status" value="1"/>
</dbReference>
<sequence>MESSPASSPRDTMDTPSPNPHALRVLHQTTPALIALCFCAALILDVAFRLPSKPKPAQRQWRKASIYLSWLTIFTYATEVVLFVTHSLVQRGWWAAHDSVIFVVASVLLWGIMTLVLVDSDSPRWAPYAASWLLGLTLEIAMCALSAPVYTEQSRFADVHWIVMILRLLCLTLLAFVGLTILTLPRTSEEAPDEERQSLLASPTTESQSATAYGSISEDDTKATDSESEDEEKEIKERQRQRLLDAGGWWAYLKSFFILFPIIWPARNRKMQFYIFVMILCTFAERAFNILIPRQVGIISDELAKDWNTGKMPLKAIFIWIGLQLLNSRVGIDSIFSMLSTVVEQFSSAQLTKAAFKHVMGLSMNFHTEKNSGELLKAVEQGHSITAILEYVFFETLPLIMDLVAAFIYLSNLFDEYLALTVVALAVTYLYSTIRLTAYNRERRRVFIDKYMKENSIMYESVSNWQTVAYFNRGSYEQTRLNAAVQDHNDSFVRYSFTYNLIFATQALITSSGLLSASLIAAYRISQGTASVGSFVTLIQYWGTLSYPLSNLAHSYSRLSSDLIDAERMLQLFLTKTSIADKPNAPELVVKGGHVEYDGVSFAYDPRKPTLDDVSFEAKPGQTIALVGETGSGKSTVLKLLLRFYDVTKGSIKVDGQDLRDVTLDSLREVIGVVPQDPSMFNTSIMENIRYARLEATDEEVYAACRAAAVHEKIVSFPDGYKSKVGERGVKLSGGELQRVAIARVLLKNPQLVLLDEATSAVDSATEIQIQEAFRKLSRGRTTFVVAHRLSTIMDADLILVLENGRIIERGTQEELLQQGGKYVDLWTKQTSRRTESTAKNSINSSDYLIDDVHPGLSGTESLLEQLDGQNDDDSDAKCCGNLRAKLSKKFNPDSVGPNDKENDDVDSEVPTALQMISPTPTYSKAEGKASRESSTERPSKHGTKDTSGLTSENGSRTEVESPSMSVDEDERGESMSKR</sequence>
<dbReference type="HOGENOM" id="CLU_000604_6_3_1"/>
<dbReference type="CDD" id="cd03253">
    <property type="entry name" value="ABCC_ATM1_transporter"/>
    <property type="match status" value="1"/>
</dbReference>
<feature type="transmembrane region" description="Helical" evidence="10">
    <location>
        <begin position="32"/>
        <end position="52"/>
    </location>
</feature>
<dbReference type="SMART" id="SM00382">
    <property type="entry name" value="AAA"/>
    <property type="match status" value="1"/>
</dbReference>
<feature type="compositionally biased region" description="Polar residues" evidence="9">
    <location>
        <begin position="946"/>
        <end position="965"/>
    </location>
</feature>
<feature type="transmembrane region" description="Helical" evidence="10">
    <location>
        <begin position="417"/>
        <end position="438"/>
    </location>
</feature>
<dbReference type="InterPro" id="IPR027417">
    <property type="entry name" value="P-loop_NTPase"/>
</dbReference>
<feature type="region of interest" description="Disordered" evidence="9">
    <location>
        <begin position="192"/>
        <end position="234"/>
    </location>
</feature>
<dbReference type="PROSITE" id="PS50929">
    <property type="entry name" value="ABC_TM1F"/>
    <property type="match status" value="1"/>
</dbReference>
<dbReference type="InterPro" id="IPR017871">
    <property type="entry name" value="ABC_transporter-like_CS"/>
</dbReference>
<dbReference type="InterPro" id="IPR003439">
    <property type="entry name" value="ABC_transporter-like_ATP-bd"/>
</dbReference>
<evidence type="ECO:0000256" key="10">
    <source>
        <dbReference type="SAM" id="Phobius"/>
    </source>
</evidence>
<dbReference type="SUPFAM" id="SSF52540">
    <property type="entry name" value="P-loop containing nucleoside triphosphate hydrolases"/>
    <property type="match status" value="1"/>
</dbReference>
<evidence type="ECO:0000256" key="6">
    <source>
        <dbReference type="ARBA" id="ARBA00022989"/>
    </source>
</evidence>
<keyword evidence="6 10" id="KW-1133">Transmembrane helix</keyword>
<feature type="region of interest" description="Disordered" evidence="9">
    <location>
        <begin position="1"/>
        <end position="21"/>
    </location>
</feature>
<reference evidence="13 14" key="1">
    <citation type="journal article" date="2012" name="BMC Genomics">
        <title>Tools to kill: Genome of one of the most destructive plant pathogenic fungi Macrophomina phaseolina.</title>
        <authorList>
            <person name="Islam M.S."/>
            <person name="Haque M.S."/>
            <person name="Islam M.M."/>
            <person name="Emdad E.M."/>
            <person name="Halim A."/>
            <person name="Hossen Q.M.M."/>
            <person name="Hossain M.Z."/>
            <person name="Ahmed B."/>
            <person name="Rahim S."/>
            <person name="Rahman M.S."/>
            <person name="Alam M.M."/>
            <person name="Hou S."/>
            <person name="Wan X."/>
            <person name="Saito J.A."/>
            <person name="Alam M."/>
        </authorList>
    </citation>
    <scope>NUCLEOTIDE SEQUENCE [LARGE SCALE GENOMIC DNA]</scope>
    <source>
        <strain evidence="13 14">MS6</strain>
    </source>
</reference>
<dbReference type="PROSITE" id="PS00211">
    <property type="entry name" value="ABC_TRANSPORTER_1"/>
    <property type="match status" value="1"/>
</dbReference>
<dbReference type="PANTHER" id="PTHR24221:SF503">
    <property type="entry name" value="MITOCHONDRIAL POTASSIUM CHANNEL ATP-BINDING SUBUNIT"/>
    <property type="match status" value="1"/>
</dbReference>
<evidence type="ECO:0000313" key="14">
    <source>
        <dbReference type="Proteomes" id="UP000007129"/>
    </source>
</evidence>
<dbReference type="Gene3D" id="3.40.50.300">
    <property type="entry name" value="P-loop containing nucleotide triphosphate hydrolases"/>
    <property type="match status" value="1"/>
</dbReference>
<keyword evidence="5" id="KW-0067">ATP-binding</keyword>
<feature type="compositionally biased region" description="Basic and acidic residues" evidence="9">
    <location>
        <begin position="926"/>
        <end position="945"/>
    </location>
</feature>